<dbReference type="InterPro" id="IPR037239">
    <property type="entry name" value="OSBP_sf"/>
</dbReference>
<accession>A0A6A4RQ44</accession>
<dbReference type="PANTHER" id="PTHR10972">
    <property type="entry name" value="OXYSTEROL-BINDING PROTEIN-RELATED"/>
    <property type="match status" value="1"/>
</dbReference>
<comment type="caution">
    <text evidence="1">The sequence shown here is derived from an EMBL/GenBank/DDBJ whole genome shotgun (WGS) entry which is preliminary data.</text>
</comment>
<evidence type="ECO:0000313" key="1">
    <source>
        <dbReference type="EMBL" id="KAF0021421.1"/>
    </source>
</evidence>
<dbReference type="PANTHER" id="PTHR10972:SF53">
    <property type="entry name" value="OXYSTEROL-BINDING PROTEIN-RELATED PROTEIN 1"/>
    <property type="match status" value="1"/>
</dbReference>
<dbReference type="GO" id="GO:0097038">
    <property type="term" value="C:perinuclear endoplasmic reticulum"/>
    <property type="evidence" value="ECO:0007669"/>
    <property type="project" value="TreeGrafter"/>
</dbReference>
<protein>
    <submittedName>
        <fullName evidence="1">Uncharacterized protein</fullName>
    </submittedName>
</protein>
<gene>
    <name evidence="1" type="ORF">F2P81_026326</name>
</gene>
<dbReference type="Proteomes" id="UP000438429">
    <property type="component" value="Unassembled WGS sequence"/>
</dbReference>
<dbReference type="AlphaFoldDB" id="A0A6A4RQ44"/>
<organism evidence="1 2">
    <name type="scientific">Scophthalmus maximus</name>
    <name type="common">Turbot</name>
    <name type="synonym">Psetta maxima</name>
    <dbReference type="NCBI Taxonomy" id="52904"/>
    <lineage>
        <taxon>Eukaryota</taxon>
        <taxon>Metazoa</taxon>
        <taxon>Chordata</taxon>
        <taxon>Craniata</taxon>
        <taxon>Vertebrata</taxon>
        <taxon>Euteleostomi</taxon>
        <taxon>Actinopterygii</taxon>
        <taxon>Neopterygii</taxon>
        <taxon>Teleostei</taxon>
        <taxon>Neoteleostei</taxon>
        <taxon>Acanthomorphata</taxon>
        <taxon>Carangaria</taxon>
        <taxon>Pleuronectiformes</taxon>
        <taxon>Pleuronectoidei</taxon>
        <taxon>Scophthalmidae</taxon>
        <taxon>Scophthalmus</taxon>
    </lineage>
</organism>
<reference evidence="1 2" key="1">
    <citation type="submission" date="2019-06" db="EMBL/GenBank/DDBJ databases">
        <title>Draft genomes of female and male turbot (Scophthalmus maximus).</title>
        <authorList>
            <person name="Xu H."/>
            <person name="Xu X.-W."/>
            <person name="Shao C."/>
            <person name="Chen S."/>
        </authorList>
    </citation>
    <scope>NUCLEOTIDE SEQUENCE [LARGE SCALE GENOMIC DNA]</scope>
    <source>
        <strain evidence="1">Ysfricsl-2016a</strain>
        <tissue evidence="1">Blood</tissue>
    </source>
</reference>
<dbReference type="SUPFAM" id="SSF144000">
    <property type="entry name" value="Oxysterol-binding protein-like"/>
    <property type="match status" value="1"/>
</dbReference>
<dbReference type="EMBL" id="VEVO01008811">
    <property type="protein sequence ID" value="KAF0021421.1"/>
    <property type="molecule type" value="Genomic_DNA"/>
</dbReference>
<sequence>MPVIFNEPLSFLQRLTEYMEHTYLIHQASASSDSIERMKVAQSVTSWKNHVQMTPIVSNRSISYLHYPFARKCE</sequence>
<dbReference type="Pfam" id="PF01237">
    <property type="entry name" value="Oxysterol_BP"/>
    <property type="match status" value="1"/>
</dbReference>
<dbReference type="InterPro" id="IPR000648">
    <property type="entry name" value="Oxysterol-bd"/>
</dbReference>
<dbReference type="GO" id="GO:0005829">
    <property type="term" value="C:cytosol"/>
    <property type="evidence" value="ECO:0007669"/>
    <property type="project" value="TreeGrafter"/>
</dbReference>
<dbReference type="GO" id="GO:0015485">
    <property type="term" value="F:cholesterol binding"/>
    <property type="evidence" value="ECO:0007669"/>
    <property type="project" value="TreeGrafter"/>
</dbReference>
<proteinExistence type="predicted"/>
<evidence type="ECO:0000313" key="2">
    <source>
        <dbReference type="Proteomes" id="UP000438429"/>
    </source>
</evidence>
<dbReference type="GO" id="GO:0005886">
    <property type="term" value="C:plasma membrane"/>
    <property type="evidence" value="ECO:0007669"/>
    <property type="project" value="TreeGrafter"/>
</dbReference>
<name>A0A6A4RQ44_SCOMX</name>